<dbReference type="GO" id="GO:0005886">
    <property type="term" value="C:plasma membrane"/>
    <property type="evidence" value="ECO:0007669"/>
    <property type="project" value="TreeGrafter"/>
</dbReference>
<accession>G7YPC9</accession>
<dbReference type="InterPro" id="IPR016024">
    <property type="entry name" value="ARM-type_fold"/>
</dbReference>
<evidence type="ECO:0000313" key="2">
    <source>
        <dbReference type="EMBL" id="GAA54810.1"/>
    </source>
</evidence>
<keyword evidence="3" id="KW-1185">Reference proteome</keyword>
<dbReference type="SUPFAM" id="SSF48371">
    <property type="entry name" value="ARM repeat"/>
    <property type="match status" value="1"/>
</dbReference>
<proteinExistence type="inferred from homology"/>
<reference key="2">
    <citation type="submission" date="2011-10" db="EMBL/GenBank/DDBJ databases">
        <title>The genome and transcriptome sequence of Clonorchis sinensis provide insights into the carcinogenic liver fluke.</title>
        <authorList>
            <person name="Wang X."/>
            <person name="Huang Y."/>
            <person name="Chen W."/>
            <person name="Liu H."/>
            <person name="Guo L."/>
            <person name="Chen Y."/>
            <person name="Luo F."/>
            <person name="Zhou W."/>
            <person name="Sun J."/>
            <person name="Mao Q."/>
            <person name="Liang P."/>
            <person name="Zhou C."/>
            <person name="Tian Y."/>
            <person name="Men J."/>
            <person name="Lv X."/>
            <person name="Huang L."/>
            <person name="Zhou J."/>
            <person name="Hu Y."/>
            <person name="Li R."/>
            <person name="Zhang F."/>
            <person name="Lei H."/>
            <person name="Li X."/>
            <person name="Hu X."/>
            <person name="Liang C."/>
            <person name="Xu J."/>
            <person name="Wu Z."/>
            <person name="Yu X."/>
        </authorList>
    </citation>
    <scope>NUCLEOTIDE SEQUENCE</scope>
    <source>
        <strain>Henan</strain>
    </source>
</reference>
<evidence type="ECO:0000313" key="3">
    <source>
        <dbReference type="Proteomes" id="UP000008909"/>
    </source>
</evidence>
<comment type="similarity">
    <text evidence="1">Belongs to the EFR3 family.</text>
</comment>
<sequence length="791" mass="90344">MNYDYVKLLHLKLLFYRDAGGLEYLIERFTSESLKDESYRGLNRSLQKVRGTTIAIRTGDVNTEFDMVDTGGAAYLADISFAPAEGYLWVLIKTLQTLVVTDIILVGVPPEFPFTDQNGTQIESYDNKFSPVKLCAGHFRIRSANRVQRTDISKLIDMIVAARYLPAFIPIIWPTSPEAQNLSNWAHLRGTPLSEPHNQNKLIYYCLHQPDKLDRIAKYLYKRLAQDVHRRYDPYMYIAIDAINVLLKECRCQRLVLAQEFLRMVHLLLQTNQTDLQILAANSFVEFSQLEDEVPNYFKEYNDLIDHFTFMAHASLRDVKERNRVRRAGICGIQGVVRKTVDDQIHLDVVHGPNMDKIIPSLLLNICEKPEVDPQDPQEDPSQEAVFVFKDIVRRASYNNIKPVIKSILTHLDNHHLWRQPDFPLLIFQYLLDSIENTQIAHGLVKQLVDHLSLHESDFSLPERTCVVQVIGLTVIGLAKGAIGPDVFHNFKALLQILRASIDKTPQALELTPDNRMHSTYEERQFQDAIINTIAEFAKNLPDTQKIEILKFILNFEPMAKYHPQYGARPRPLIMVLLQTMLTVATQYKTVAISNALNSDFLNLLLRGVAVDPDPAIRIIVQKILHTLIDRHGNAERLLKVDTYIDKPLDSYFVWEEPSRQDILFMKQTGVLFTENIYHQLLDSSNKVDCLEHLFCTVGLVALEMGADQVISELFRLTLAVQEKICDEPPVLPLPHRCALHALLAGAISLLVQLADLPDLRTHVKEVIEARQAEAPYLLPNVAFNRSNTTE</sequence>
<name>G7YPC9_CLOSI</name>
<dbReference type="AlphaFoldDB" id="G7YPC9"/>
<gene>
    <name evidence="2" type="ORF">CLF_105492</name>
</gene>
<reference evidence="2" key="1">
    <citation type="journal article" date="2011" name="Genome Biol.">
        <title>The draft genome of the carcinogenic human liver fluke Clonorchis sinensis.</title>
        <authorList>
            <person name="Wang X."/>
            <person name="Chen W."/>
            <person name="Huang Y."/>
            <person name="Sun J."/>
            <person name="Men J."/>
            <person name="Liu H."/>
            <person name="Luo F."/>
            <person name="Guo L."/>
            <person name="Lv X."/>
            <person name="Deng C."/>
            <person name="Zhou C."/>
            <person name="Fan Y."/>
            <person name="Li X."/>
            <person name="Huang L."/>
            <person name="Hu Y."/>
            <person name="Liang C."/>
            <person name="Hu X."/>
            <person name="Xu J."/>
            <person name="Yu X."/>
        </authorList>
    </citation>
    <scope>NUCLEOTIDE SEQUENCE [LARGE SCALE GENOMIC DNA]</scope>
    <source>
        <strain evidence="2">Henan</strain>
    </source>
</reference>
<dbReference type="InterPro" id="IPR049152">
    <property type="entry name" value="EFR3-like_ARM"/>
</dbReference>
<dbReference type="EMBL" id="DF143926">
    <property type="protein sequence ID" value="GAA54810.1"/>
    <property type="molecule type" value="Genomic_DNA"/>
</dbReference>
<dbReference type="Proteomes" id="UP000008909">
    <property type="component" value="Unassembled WGS sequence"/>
</dbReference>
<organism evidence="2 3">
    <name type="scientific">Clonorchis sinensis</name>
    <name type="common">Chinese liver fluke</name>
    <dbReference type="NCBI Taxonomy" id="79923"/>
    <lineage>
        <taxon>Eukaryota</taxon>
        <taxon>Metazoa</taxon>
        <taxon>Spiralia</taxon>
        <taxon>Lophotrochozoa</taxon>
        <taxon>Platyhelminthes</taxon>
        <taxon>Trematoda</taxon>
        <taxon>Digenea</taxon>
        <taxon>Opisthorchiida</taxon>
        <taxon>Opisthorchiata</taxon>
        <taxon>Opisthorchiidae</taxon>
        <taxon>Clonorchis</taxon>
    </lineage>
</organism>
<dbReference type="GO" id="GO:0072659">
    <property type="term" value="P:protein localization to plasma membrane"/>
    <property type="evidence" value="ECO:0007669"/>
    <property type="project" value="TreeGrafter"/>
</dbReference>
<feature type="non-terminal residue" evidence="2">
    <location>
        <position position="791"/>
    </location>
</feature>
<dbReference type="InterPro" id="IPR051851">
    <property type="entry name" value="EFR3_Homologs"/>
</dbReference>
<dbReference type="PANTHER" id="PTHR12444:SF8">
    <property type="entry name" value="PROTEIN EFR3 HOMOLOG CMP44E"/>
    <property type="match status" value="1"/>
</dbReference>
<dbReference type="Pfam" id="PF21052">
    <property type="entry name" value="EFR3_ARM"/>
    <property type="match status" value="1"/>
</dbReference>
<dbReference type="PANTHER" id="PTHR12444">
    <property type="entry name" value="PROTEIN EFR3 HOMOLOG CMP44E"/>
    <property type="match status" value="1"/>
</dbReference>
<evidence type="ECO:0000256" key="1">
    <source>
        <dbReference type="ARBA" id="ARBA00010216"/>
    </source>
</evidence>
<protein>
    <submittedName>
        <fullName evidence="2">Protein EFR3 homolog B</fullName>
    </submittedName>
</protein>